<evidence type="ECO:0000256" key="10">
    <source>
        <dbReference type="ARBA" id="ARBA00038150"/>
    </source>
</evidence>
<comment type="similarity">
    <text evidence="10">Belongs to the glycosyltransferase 14 family.</text>
</comment>
<keyword evidence="12" id="KW-1185">Reference proteome</keyword>
<evidence type="ECO:0000256" key="8">
    <source>
        <dbReference type="ARBA" id="ARBA00023136"/>
    </source>
</evidence>
<evidence type="ECO:0000256" key="3">
    <source>
        <dbReference type="ARBA" id="ARBA00022676"/>
    </source>
</evidence>
<organism evidence="11 12">
    <name type="scientific">Toxocara canis</name>
    <name type="common">Canine roundworm</name>
    <dbReference type="NCBI Taxonomy" id="6265"/>
    <lineage>
        <taxon>Eukaryota</taxon>
        <taxon>Metazoa</taxon>
        <taxon>Ecdysozoa</taxon>
        <taxon>Nematoda</taxon>
        <taxon>Chromadorea</taxon>
        <taxon>Rhabditida</taxon>
        <taxon>Spirurina</taxon>
        <taxon>Ascaridomorpha</taxon>
        <taxon>Ascaridoidea</taxon>
        <taxon>Toxocaridae</taxon>
        <taxon>Toxocara</taxon>
    </lineage>
</organism>
<dbReference type="OrthoDB" id="2019572at2759"/>
<dbReference type="PANTHER" id="PTHR19297:SF185">
    <property type="entry name" value="BETA-1,3-GALACTOSYL-O-GLYCOSYL-GLYCOPROTEIN BETA-1,6-N-ACETYLGLUCOSAMINYLTRANSFERASE 3"/>
    <property type="match status" value="1"/>
</dbReference>
<name>A0A0B2UVC5_TOXCA</name>
<comment type="subcellular location">
    <subcellularLocation>
        <location evidence="1">Membrane</location>
        <topology evidence="1">Single-pass type II membrane protein</topology>
    </subcellularLocation>
</comment>
<protein>
    <submittedName>
        <fullName evidence="11">Beta-1,3-galactosyl-O-glycosyl-glycoprotein beta-1,6-N-acetylglucosaminyltransferase</fullName>
    </submittedName>
</protein>
<keyword evidence="7" id="KW-1133">Transmembrane helix</keyword>
<reference evidence="11 12" key="1">
    <citation type="submission" date="2014-11" db="EMBL/GenBank/DDBJ databases">
        <title>Genetic blueprint of the zoonotic pathogen Toxocara canis.</title>
        <authorList>
            <person name="Zhu X.-Q."/>
            <person name="Korhonen P.K."/>
            <person name="Cai H."/>
            <person name="Young N.D."/>
            <person name="Nejsum P."/>
            <person name="von Samson-Himmelstjerna G."/>
            <person name="Boag P.R."/>
            <person name="Tan P."/>
            <person name="Li Q."/>
            <person name="Min J."/>
            <person name="Yang Y."/>
            <person name="Wang X."/>
            <person name="Fang X."/>
            <person name="Hall R.S."/>
            <person name="Hofmann A."/>
            <person name="Sternberg P.W."/>
            <person name="Jex A.R."/>
            <person name="Gasser R.B."/>
        </authorList>
    </citation>
    <scope>NUCLEOTIDE SEQUENCE [LARGE SCALE GENOMIC DNA]</scope>
    <source>
        <strain evidence="11">PN_DK_2014</strain>
    </source>
</reference>
<gene>
    <name evidence="11" type="primary">Gcnt1</name>
    <name evidence="11" type="ORF">Tcan_12563</name>
</gene>
<comment type="caution">
    <text evidence="11">The sequence shown here is derived from an EMBL/GenBank/DDBJ whole genome shotgun (WGS) entry which is preliminary data.</text>
</comment>
<dbReference type="AlphaFoldDB" id="A0A0B2UVC5"/>
<keyword evidence="6" id="KW-0735">Signal-anchor</keyword>
<keyword evidence="5" id="KW-0812">Transmembrane</keyword>
<dbReference type="GO" id="GO:0016020">
    <property type="term" value="C:membrane"/>
    <property type="evidence" value="ECO:0007669"/>
    <property type="project" value="UniProtKB-SubCell"/>
</dbReference>
<dbReference type="Proteomes" id="UP000031036">
    <property type="component" value="Unassembled WGS sequence"/>
</dbReference>
<dbReference type="PANTHER" id="PTHR19297">
    <property type="entry name" value="GLYCOSYLTRANSFERASE 14 FAMILY MEMBER"/>
    <property type="match status" value="1"/>
</dbReference>
<evidence type="ECO:0000256" key="9">
    <source>
        <dbReference type="ARBA" id="ARBA00023180"/>
    </source>
</evidence>
<dbReference type="OMA" id="GKRSQWG"/>
<dbReference type="STRING" id="6265.A0A0B2UVC5"/>
<keyword evidence="9" id="KW-0325">Glycoprotein</keyword>
<evidence type="ECO:0000256" key="2">
    <source>
        <dbReference type="ARBA" id="ARBA00004922"/>
    </source>
</evidence>
<evidence type="ECO:0000256" key="7">
    <source>
        <dbReference type="ARBA" id="ARBA00022989"/>
    </source>
</evidence>
<dbReference type="InterPro" id="IPR003406">
    <property type="entry name" value="Glyco_trans_14"/>
</dbReference>
<keyword evidence="3 11" id="KW-0328">Glycosyltransferase</keyword>
<evidence type="ECO:0000256" key="1">
    <source>
        <dbReference type="ARBA" id="ARBA00004606"/>
    </source>
</evidence>
<keyword evidence="4 11" id="KW-0808">Transferase</keyword>
<evidence type="ECO:0000313" key="11">
    <source>
        <dbReference type="EMBL" id="KHN73057.1"/>
    </source>
</evidence>
<proteinExistence type="inferred from homology"/>
<evidence type="ECO:0000256" key="6">
    <source>
        <dbReference type="ARBA" id="ARBA00022968"/>
    </source>
</evidence>
<evidence type="ECO:0000256" key="4">
    <source>
        <dbReference type="ARBA" id="ARBA00022679"/>
    </source>
</evidence>
<accession>A0A0B2UVC5</accession>
<dbReference type="GO" id="GO:0008375">
    <property type="term" value="F:acetylglucosaminyltransferase activity"/>
    <property type="evidence" value="ECO:0007669"/>
    <property type="project" value="TreeGrafter"/>
</dbReference>
<evidence type="ECO:0000256" key="5">
    <source>
        <dbReference type="ARBA" id="ARBA00022692"/>
    </source>
</evidence>
<dbReference type="Pfam" id="PF02485">
    <property type="entry name" value="Branch"/>
    <property type="match status" value="1"/>
</dbReference>
<comment type="pathway">
    <text evidence="2">Protein modification; protein glycosylation.</text>
</comment>
<keyword evidence="8" id="KW-0472">Membrane</keyword>
<dbReference type="EMBL" id="JPKZ01003155">
    <property type="protein sequence ID" value="KHN73057.1"/>
    <property type="molecule type" value="Genomic_DNA"/>
</dbReference>
<evidence type="ECO:0000313" key="12">
    <source>
        <dbReference type="Proteomes" id="UP000031036"/>
    </source>
</evidence>
<sequence length="466" mass="53990">MVFWTKKCIFKNVLLFITVIWVLSLLRGISILVITVHSKIRGIEAMQLYAASYAEAIKLIGLETSGIDCDALSNASIPIDVERRAKEWLYDLEKENPLLEMNITSQRCNFLRRYYGFNTYPLSDEERDFPLAYGILVHRQPIQVYYMMSAFYHPQNEYCMAVDDGSTDKFKLSMSYLEECFPNIHVMLVPKVHYCGYSVLTAVYKCLQFLSASKNNWKYYQYLSGVDLPLRTNHEMVRIFKRLNGSFNSEVKEFQTNRIQMKKAQPPYGIKLFKSSLSATFSRESADFLVQSEHAKNVLFFLNGTLCPDESFWTTMAGNPDKISMPGSFDAANFLEISKRYSKRYRRRQRDANTTEHISIVPHYISRFQSWITNPWKPCKGKYVSTSCVFGVGDISSLLQRPQLVAHKFYLSIEPAAFFCIYQKVRQRALQDIDKFDDTPYGDLPGPRMTRAESVEQWFNQTSLGV</sequence>